<keyword evidence="2" id="KW-0238">DNA-binding</keyword>
<evidence type="ECO:0000256" key="4">
    <source>
        <dbReference type="SAM" id="MobiDB-lite"/>
    </source>
</evidence>
<evidence type="ECO:0000313" key="6">
    <source>
        <dbReference type="EMBL" id="KAK3384839.1"/>
    </source>
</evidence>
<feature type="region of interest" description="Disordered" evidence="4">
    <location>
        <begin position="279"/>
        <end position="303"/>
    </location>
</feature>
<name>A0AAE0NNW3_9PEZI</name>
<feature type="compositionally biased region" description="Low complexity" evidence="4">
    <location>
        <begin position="285"/>
        <end position="298"/>
    </location>
</feature>
<dbReference type="InterPro" id="IPR046347">
    <property type="entry name" value="bZIP_sf"/>
</dbReference>
<evidence type="ECO:0000259" key="5">
    <source>
        <dbReference type="PROSITE" id="PS50217"/>
    </source>
</evidence>
<dbReference type="PROSITE" id="PS50217">
    <property type="entry name" value="BZIP"/>
    <property type="match status" value="1"/>
</dbReference>
<dbReference type="EMBL" id="JAULSW010000004">
    <property type="protein sequence ID" value="KAK3384839.1"/>
    <property type="molecule type" value="Genomic_DNA"/>
</dbReference>
<accession>A0AAE0NNW3</accession>
<dbReference type="InterPro" id="IPR002112">
    <property type="entry name" value="Leuzip_Jun"/>
</dbReference>
<dbReference type="InterPro" id="IPR004827">
    <property type="entry name" value="bZIP"/>
</dbReference>
<organism evidence="6 7">
    <name type="scientific">Podospora didyma</name>
    <dbReference type="NCBI Taxonomy" id="330526"/>
    <lineage>
        <taxon>Eukaryota</taxon>
        <taxon>Fungi</taxon>
        <taxon>Dikarya</taxon>
        <taxon>Ascomycota</taxon>
        <taxon>Pezizomycotina</taxon>
        <taxon>Sordariomycetes</taxon>
        <taxon>Sordariomycetidae</taxon>
        <taxon>Sordariales</taxon>
        <taxon>Podosporaceae</taxon>
        <taxon>Podospora</taxon>
    </lineage>
</organism>
<feature type="domain" description="BZIP" evidence="5">
    <location>
        <begin position="316"/>
        <end position="372"/>
    </location>
</feature>
<keyword evidence="7" id="KW-1185">Reference proteome</keyword>
<evidence type="ECO:0000256" key="1">
    <source>
        <dbReference type="ARBA" id="ARBA00023015"/>
    </source>
</evidence>
<dbReference type="Proteomes" id="UP001285441">
    <property type="component" value="Unassembled WGS sequence"/>
</dbReference>
<reference evidence="6" key="1">
    <citation type="journal article" date="2023" name="Mol. Phylogenet. Evol.">
        <title>Genome-scale phylogeny and comparative genomics of the fungal order Sordariales.</title>
        <authorList>
            <person name="Hensen N."/>
            <person name="Bonometti L."/>
            <person name="Westerberg I."/>
            <person name="Brannstrom I.O."/>
            <person name="Guillou S."/>
            <person name="Cros-Aarteil S."/>
            <person name="Calhoun S."/>
            <person name="Haridas S."/>
            <person name="Kuo A."/>
            <person name="Mondo S."/>
            <person name="Pangilinan J."/>
            <person name="Riley R."/>
            <person name="LaButti K."/>
            <person name="Andreopoulos B."/>
            <person name="Lipzen A."/>
            <person name="Chen C."/>
            <person name="Yan M."/>
            <person name="Daum C."/>
            <person name="Ng V."/>
            <person name="Clum A."/>
            <person name="Steindorff A."/>
            <person name="Ohm R.A."/>
            <person name="Martin F."/>
            <person name="Silar P."/>
            <person name="Natvig D.O."/>
            <person name="Lalanne C."/>
            <person name="Gautier V."/>
            <person name="Ament-Velasquez S.L."/>
            <person name="Kruys A."/>
            <person name="Hutchinson M.I."/>
            <person name="Powell A.J."/>
            <person name="Barry K."/>
            <person name="Miller A.N."/>
            <person name="Grigoriev I.V."/>
            <person name="Debuchy R."/>
            <person name="Gladieux P."/>
            <person name="Hiltunen Thoren M."/>
            <person name="Johannesson H."/>
        </authorList>
    </citation>
    <scope>NUCLEOTIDE SEQUENCE</scope>
    <source>
        <strain evidence="6">CBS 232.78</strain>
    </source>
</reference>
<dbReference type="GO" id="GO:0003700">
    <property type="term" value="F:DNA-binding transcription factor activity"/>
    <property type="evidence" value="ECO:0007669"/>
    <property type="project" value="InterPro"/>
</dbReference>
<feature type="compositionally biased region" description="Acidic residues" evidence="4">
    <location>
        <begin position="401"/>
        <end position="426"/>
    </location>
</feature>
<dbReference type="SUPFAM" id="SSF57959">
    <property type="entry name" value="Leucine zipper domain"/>
    <property type="match status" value="1"/>
</dbReference>
<dbReference type="PRINTS" id="PR00043">
    <property type="entry name" value="LEUZIPPRJUN"/>
</dbReference>
<proteinExistence type="predicted"/>
<feature type="compositionally biased region" description="Low complexity" evidence="4">
    <location>
        <begin position="220"/>
        <end position="236"/>
    </location>
</feature>
<reference evidence="6" key="2">
    <citation type="submission" date="2023-06" db="EMBL/GenBank/DDBJ databases">
        <authorList>
            <consortium name="Lawrence Berkeley National Laboratory"/>
            <person name="Haridas S."/>
            <person name="Hensen N."/>
            <person name="Bonometti L."/>
            <person name="Westerberg I."/>
            <person name="Brannstrom I.O."/>
            <person name="Guillou S."/>
            <person name="Cros-Aarteil S."/>
            <person name="Calhoun S."/>
            <person name="Kuo A."/>
            <person name="Mondo S."/>
            <person name="Pangilinan J."/>
            <person name="Riley R."/>
            <person name="LaButti K."/>
            <person name="Andreopoulos B."/>
            <person name="Lipzen A."/>
            <person name="Chen C."/>
            <person name="Yanf M."/>
            <person name="Daum C."/>
            <person name="Ng V."/>
            <person name="Clum A."/>
            <person name="Steindorff A."/>
            <person name="Ohm R."/>
            <person name="Martin F."/>
            <person name="Silar P."/>
            <person name="Natvig D."/>
            <person name="Lalanne C."/>
            <person name="Gautier V."/>
            <person name="Ament-velasquez S.L."/>
            <person name="Kruys A."/>
            <person name="Hutchinson M.I."/>
            <person name="Powell A.J."/>
            <person name="Barry K."/>
            <person name="Miller A.N."/>
            <person name="Grigoriev I.V."/>
            <person name="Debuchy R."/>
            <person name="Gladieux P."/>
            <person name="Thoren M.H."/>
            <person name="Johannesson H."/>
        </authorList>
    </citation>
    <scope>NUCLEOTIDE SEQUENCE</scope>
    <source>
        <strain evidence="6">CBS 232.78</strain>
    </source>
</reference>
<dbReference type="PROSITE" id="PS00036">
    <property type="entry name" value="BZIP_BASIC"/>
    <property type="match status" value="1"/>
</dbReference>
<dbReference type="Gene3D" id="1.20.5.170">
    <property type="match status" value="1"/>
</dbReference>
<feature type="compositionally biased region" description="Low complexity" evidence="4">
    <location>
        <begin position="195"/>
        <end position="207"/>
    </location>
</feature>
<evidence type="ECO:0000256" key="3">
    <source>
        <dbReference type="ARBA" id="ARBA00023163"/>
    </source>
</evidence>
<feature type="region of interest" description="Disordered" evidence="4">
    <location>
        <begin position="399"/>
        <end position="426"/>
    </location>
</feature>
<keyword evidence="1" id="KW-0805">Transcription regulation</keyword>
<sequence>MNNSELDPELDPGYEVLPDGEFAAFDLDGDFDSFSTSPLTSPPLPSNYFGGWDPYYASPTQAELLEATSPSSCPPHPHLPANGVPLDTIAVQELPSYFPFVPPPNQQLALYDGHLLDNASNPHHSIPCCETQSSPTWWPDATDNGFAMSETARPGPAREQRTHSRRHTQPEILATTIKGWAAGGKEKRQPATLIPAPSAASPVVPDSSVRRLAPKEPKAASKPAPRQRRSSSSSTKMKTHPPLAIAIPSSNLLSQYPVVEEDEINGADRSSVPSILTASLSSGAPTSTTFPSPITPYSVPSASAPATTLIPPAGSRARNRIAANKCRAKTKANVSRLEEEETHARSKQAELIGTLTELKEEAYNLKEQLFKHVNCNCTMIQEYLHVSARRIVSRAIRDAAELEEDDEEEESEEESEEEGEEEKEEG</sequence>
<comment type="caution">
    <text evidence="6">The sequence shown here is derived from an EMBL/GenBank/DDBJ whole genome shotgun (WGS) entry which is preliminary data.</text>
</comment>
<evidence type="ECO:0000313" key="7">
    <source>
        <dbReference type="Proteomes" id="UP001285441"/>
    </source>
</evidence>
<dbReference type="GO" id="GO:0003677">
    <property type="term" value="F:DNA binding"/>
    <property type="evidence" value="ECO:0007669"/>
    <property type="project" value="UniProtKB-KW"/>
</dbReference>
<keyword evidence="3" id="KW-0804">Transcription</keyword>
<dbReference type="AlphaFoldDB" id="A0AAE0NNW3"/>
<gene>
    <name evidence="6" type="ORF">B0H63DRAFT_448942</name>
</gene>
<protein>
    <recommendedName>
        <fullName evidence="5">BZIP domain-containing protein</fullName>
    </recommendedName>
</protein>
<dbReference type="CDD" id="cd14687">
    <property type="entry name" value="bZIP_ATF2"/>
    <property type="match status" value="1"/>
</dbReference>
<evidence type="ECO:0000256" key="2">
    <source>
        <dbReference type="ARBA" id="ARBA00023125"/>
    </source>
</evidence>
<feature type="region of interest" description="Disordered" evidence="4">
    <location>
        <begin position="144"/>
        <end position="248"/>
    </location>
</feature>